<dbReference type="AlphaFoldDB" id="A0A6J2YRQ1"/>
<evidence type="ECO:0000259" key="4">
    <source>
        <dbReference type="PROSITE" id="PS51165"/>
    </source>
</evidence>
<reference evidence="6" key="1">
    <citation type="submission" date="2025-08" db="UniProtKB">
        <authorList>
            <consortium name="RefSeq"/>
        </authorList>
    </citation>
    <scope>IDENTIFICATION</scope>
    <source>
        <tissue evidence="6">Gonads</tissue>
    </source>
</reference>
<keyword evidence="2" id="KW-0694">RNA-binding</keyword>
<keyword evidence="5" id="KW-1185">Reference proteome</keyword>
<dbReference type="SUPFAM" id="SSF143437">
    <property type="entry name" value="THUMP domain-like"/>
    <property type="match status" value="1"/>
</dbReference>
<dbReference type="InterPro" id="IPR004114">
    <property type="entry name" value="THUMP_dom"/>
</dbReference>
<dbReference type="FunFam" id="3.30.2300.10:FF:000001">
    <property type="entry name" value="THUMP domain-containing protein 1"/>
    <property type="match status" value="1"/>
</dbReference>
<dbReference type="GO" id="GO:0003723">
    <property type="term" value="F:RNA binding"/>
    <property type="evidence" value="ECO:0007669"/>
    <property type="project" value="UniProtKB-UniRule"/>
</dbReference>
<dbReference type="CDD" id="cd11717">
    <property type="entry name" value="THUMP_THUMPD1_like"/>
    <property type="match status" value="1"/>
</dbReference>
<dbReference type="GeneID" id="115889995"/>
<dbReference type="InParanoid" id="A0A6J2YRQ1"/>
<dbReference type="KEGG" id="soy:115889995"/>
<comment type="similarity">
    <text evidence="1">Belongs to the THUMPD1 family.</text>
</comment>
<evidence type="ECO:0000256" key="2">
    <source>
        <dbReference type="PROSITE-ProRule" id="PRU00529"/>
    </source>
</evidence>
<feature type="coiled-coil region" evidence="3">
    <location>
        <begin position="66"/>
        <end position="93"/>
    </location>
</feature>
<protein>
    <submittedName>
        <fullName evidence="6">THUMP domain-containing protein 1 homolog</fullName>
    </submittedName>
</protein>
<organism evidence="5 6">
    <name type="scientific">Sitophilus oryzae</name>
    <name type="common">Rice weevil</name>
    <name type="synonym">Curculio oryzae</name>
    <dbReference type="NCBI Taxonomy" id="7048"/>
    <lineage>
        <taxon>Eukaryota</taxon>
        <taxon>Metazoa</taxon>
        <taxon>Ecdysozoa</taxon>
        <taxon>Arthropoda</taxon>
        <taxon>Hexapoda</taxon>
        <taxon>Insecta</taxon>
        <taxon>Pterygota</taxon>
        <taxon>Neoptera</taxon>
        <taxon>Endopterygota</taxon>
        <taxon>Coleoptera</taxon>
        <taxon>Polyphaga</taxon>
        <taxon>Cucujiformia</taxon>
        <taxon>Curculionidae</taxon>
        <taxon>Dryophthorinae</taxon>
        <taxon>Sitophilus</taxon>
    </lineage>
</organism>
<feature type="domain" description="THUMP" evidence="4">
    <location>
        <begin position="114"/>
        <end position="232"/>
    </location>
</feature>
<dbReference type="SMART" id="SM00981">
    <property type="entry name" value="THUMP"/>
    <property type="match status" value="1"/>
</dbReference>
<gene>
    <name evidence="6" type="primary">LOC115889995</name>
</gene>
<name>A0A6J2YRQ1_SITOR</name>
<accession>A0A6J2YRQ1</accession>
<evidence type="ECO:0000313" key="6">
    <source>
        <dbReference type="RefSeq" id="XP_030765964.1"/>
    </source>
</evidence>
<dbReference type="FunCoup" id="A0A6J2YRQ1">
    <property type="interactions" value="2285"/>
</dbReference>
<dbReference type="OrthoDB" id="367221at2759"/>
<dbReference type="PROSITE" id="PS51165">
    <property type="entry name" value="THUMP"/>
    <property type="match status" value="1"/>
</dbReference>
<proteinExistence type="inferred from homology"/>
<dbReference type="RefSeq" id="XP_030765964.1">
    <property type="nucleotide sequence ID" value="XM_030910104.1"/>
</dbReference>
<dbReference type="PANTHER" id="PTHR13452">
    <property type="entry name" value="THUMP DOMAIN CONTAINING PROTEIN 1-RELATED"/>
    <property type="match status" value="1"/>
</dbReference>
<keyword evidence="3" id="KW-0175">Coiled coil</keyword>
<dbReference type="GO" id="GO:0006400">
    <property type="term" value="P:tRNA modification"/>
    <property type="evidence" value="ECO:0007669"/>
    <property type="project" value="InterPro"/>
</dbReference>
<sequence>MSKIEKVKYRQQYSKKSSRRRYNLDVNQKGFLCSCNNREKDCIREAYNILNKYADILWPANIPQSTSSQNEIEDDLQKELQELKNDKNEKRFQVVESGAKNFLFIKTTVEDPVKLAESILNDLSENKSQGTKFLLRLVPIEVTCKAYMKDIEKSFETLCVKYFSEKPRTFSIVFNHRNNNSVSRDDVIESLANMVSKMGQENNLEHKVDLKNAELSIVIEIIRGFACLGVAPNFIKLKKYNLLAFCSSEPESDVAEKVVEVSGSEENK</sequence>
<dbReference type="PANTHER" id="PTHR13452:SF10">
    <property type="entry name" value="THUMP DOMAIN-CONTAINING PROTEIN 1"/>
    <property type="match status" value="1"/>
</dbReference>
<dbReference type="Gene3D" id="3.30.2300.10">
    <property type="entry name" value="THUMP superfamily"/>
    <property type="match status" value="1"/>
</dbReference>
<dbReference type="Pfam" id="PF02926">
    <property type="entry name" value="THUMP"/>
    <property type="match status" value="1"/>
</dbReference>
<evidence type="ECO:0000256" key="3">
    <source>
        <dbReference type="SAM" id="Coils"/>
    </source>
</evidence>
<dbReference type="InterPro" id="IPR040183">
    <property type="entry name" value="THUMPD1-like"/>
</dbReference>
<dbReference type="Proteomes" id="UP000504635">
    <property type="component" value="Unplaced"/>
</dbReference>
<evidence type="ECO:0000256" key="1">
    <source>
        <dbReference type="ARBA" id="ARBA00060731"/>
    </source>
</evidence>
<evidence type="ECO:0000313" key="5">
    <source>
        <dbReference type="Proteomes" id="UP000504635"/>
    </source>
</evidence>